<feature type="region of interest" description="Disordered" evidence="1">
    <location>
        <begin position="353"/>
        <end position="376"/>
    </location>
</feature>
<dbReference type="PANTHER" id="PTHR13374:SF3">
    <property type="entry name" value="DET1 HOMOLOG"/>
    <property type="match status" value="1"/>
</dbReference>
<dbReference type="GO" id="GO:0016567">
    <property type="term" value="P:protein ubiquitination"/>
    <property type="evidence" value="ECO:0007669"/>
    <property type="project" value="TreeGrafter"/>
</dbReference>
<evidence type="ECO:0000256" key="1">
    <source>
        <dbReference type="SAM" id="MobiDB-lite"/>
    </source>
</evidence>
<accession>A0A4V1IX82</accession>
<feature type="compositionally biased region" description="Polar residues" evidence="1">
    <location>
        <begin position="354"/>
        <end position="374"/>
    </location>
</feature>
<dbReference type="GO" id="GO:0032436">
    <property type="term" value="P:positive regulation of proteasomal ubiquitin-dependent protein catabolic process"/>
    <property type="evidence" value="ECO:0007669"/>
    <property type="project" value="TreeGrafter"/>
</dbReference>
<reference evidence="3" key="1">
    <citation type="journal article" date="2018" name="Nat. Microbiol.">
        <title>Leveraging single-cell genomics to expand the fungal tree of life.</title>
        <authorList>
            <person name="Ahrendt S.R."/>
            <person name="Quandt C.A."/>
            <person name="Ciobanu D."/>
            <person name="Clum A."/>
            <person name="Salamov A."/>
            <person name="Andreopoulos B."/>
            <person name="Cheng J.F."/>
            <person name="Woyke T."/>
            <person name="Pelin A."/>
            <person name="Henrissat B."/>
            <person name="Reynolds N.K."/>
            <person name="Benny G.L."/>
            <person name="Smith M.E."/>
            <person name="James T.Y."/>
            <person name="Grigoriev I.V."/>
        </authorList>
    </citation>
    <scope>NUCLEOTIDE SEQUENCE [LARGE SCALE GENOMIC DNA]</scope>
    <source>
        <strain evidence="3">RSA 1356</strain>
    </source>
</reference>
<dbReference type="GO" id="GO:0031625">
    <property type="term" value="F:ubiquitin protein ligase binding"/>
    <property type="evidence" value="ECO:0007669"/>
    <property type="project" value="TreeGrafter"/>
</dbReference>
<feature type="compositionally biased region" description="Basic and acidic residues" evidence="1">
    <location>
        <begin position="1"/>
        <end position="11"/>
    </location>
</feature>
<name>A0A4V1IX82_9FUNG</name>
<dbReference type="Proteomes" id="UP000271241">
    <property type="component" value="Unassembled WGS sequence"/>
</dbReference>
<keyword evidence="3" id="KW-1185">Reference proteome</keyword>
<dbReference type="InterPro" id="IPR019138">
    <property type="entry name" value="De-etiolated_protein_1_Det1"/>
</dbReference>
<sequence length="610" mass="69959">MYQRERVDKGKAAAMADPLARKPRRSPLSVRHGLGPRLWRREYMMGAPNTHWQRLRSFYLDVCPNNAIFNVTLPQKFILKRFSPEGNLFVAFSPRLRSVLLFDFIGPSPQKEPSAVPDSQHQQDIYPCAPLMFFRQKYEIEAVEREDEKLIRNCCLFMEDTRFMLVATTMCASNLETLQNHHAVTLGAIKNVETYRLHVINTATGKASYTQFFENDHIRFEYHSGISVMGRKVAVTSVYHQQIYIFWLTDSGMLQMDRSVGWHNAADDSLTAMDQAGAERTLREWCATTPPSDVQLPTDLVMRAEMQEREMMLREKMEQEYTENMNEVEQQQRARLLQPAHGGSNAVESKLPAYSSSQASSANGTPGFQPSTSAAARPLSQDQHLLAGLHQRILSYIFRFSMEQKDGHASHANFYHMIPHFSKLVFYKAQFVDENHMIIRLCTPDAVSAKGALDGNPHTFFLVVYNVHSTQVIAIHENTSSAMFHLIEGAFDQARGPIYNFPVQYYSSFSSSLYARELHKKQQYALKEAKNGGYTHAIKHMLSLLPCSPQSFCDSPYMDHSLFSYDEKALLTQERPQKAQDYPVKFFDRRSSQMRFKLYNHSPNRPPATK</sequence>
<dbReference type="PANTHER" id="PTHR13374">
    <property type="entry name" value="DET1 HOMOLOG DE-ETIOLATED-1 HOMOLOG"/>
    <property type="match status" value="1"/>
</dbReference>
<dbReference type="GO" id="GO:0005634">
    <property type="term" value="C:nucleus"/>
    <property type="evidence" value="ECO:0007669"/>
    <property type="project" value="TreeGrafter"/>
</dbReference>
<dbReference type="GO" id="GO:1990756">
    <property type="term" value="F:ubiquitin-like ligase-substrate adaptor activity"/>
    <property type="evidence" value="ECO:0007669"/>
    <property type="project" value="TreeGrafter"/>
</dbReference>
<evidence type="ECO:0000313" key="3">
    <source>
        <dbReference type="Proteomes" id="UP000271241"/>
    </source>
</evidence>
<proteinExistence type="predicted"/>
<feature type="region of interest" description="Disordered" evidence="1">
    <location>
        <begin position="1"/>
        <end position="27"/>
    </location>
</feature>
<dbReference type="AlphaFoldDB" id="A0A4V1IX82"/>
<dbReference type="STRING" id="78915.A0A4V1IX82"/>
<dbReference type="EMBL" id="KZ992467">
    <property type="protein sequence ID" value="RKP10149.1"/>
    <property type="molecule type" value="Genomic_DNA"/>
</dbReference>
<dbReference type="OrthoDB" id="18339at2759"/>
<evidence type="ECO:0000313" key="2">
    <source>
        <dbReference type="EMBL" id="RKP10149.1"/>
    </source>
</evidence>
<dbReference type="GO" id="GO:0031461">
    <property type="term" value="C:cullin-RING ubiquitin ligase complex"/>
    <property type="evidence" value="ECO:0007669"/>
    <property type="project" value="TreeGrafter"/>
</dbReference>
<protein>
    <submittedName>
        <fullName evidence="2">De-etiolated protein 1 Det1-domain-containing protein</fullName>
    </submittedName>
</protein>
<gene>
    <name evidence="2" type="ORF">THASP1DRAFT_28054</name>
</gene>
<dbReference type="Pfam" id="PF09737">
    <property type="entry name" value="Det1"/>
    <property type="match status" value="1"/>
</dbReference>
<organism evidence="2 3">
    <name type="scientific">Thamnocephalis sphaerospora</name>
    <dbReference type="NCBI Taxonomy" id="78915"/>
    <lineage>
        <taxon>Eukaryota</taxon>
        <taxon>Fungi</taxon>
        <taxon>Fungi incertae sedis</taxon>
        <taxon>Zoopagomycota</taxon>
        <taxon>Zoopagomycotina</taxon>
        <taxon>Zoopagomycetes</taxon>
        <taxon>Zoopagales</taxon>
        <taxon>Sigmoideomycetaceae</taxon>
        <taxon>Thamnocephalis</taxon>
    </lineage>
</organism>